<comment type="subcellular location">
    <subcellularLocation>
        <location evidence="1">Cytoplasm</location>
    </subcellularLocation>
</comment>
<evidence type="ECO:0000256" key="3">
    <source>
        <dbReference type="SAM" id="Coils"/>
    </source>
</evidence>
<organism evidence="6 7">
    <name type="scientific">Cryptococcus depauperatus CBS 7841</name>
    <dbReference type="NCBI Taxonomy" id="1295531"/>
    <lineage>
        <taxon>Eukaryota</taxon>
        <taxon>Fungi</taxon>
        <taxon>Dikarya</taxon>
        <taxon>Basidiomycota</taxon>
        <taxon>Agaricomycotina</taxon>
        <taxon>Tremellomycetes</taxon>
        <taxon>Tremellales</taxon>
        <taxon>Cryptococcaceae</taxon>
        <taxon>Cryptococcus</taxon>
    </lineage>
</organism>
<evidence type="ECO:0000256" key="4">
    <source>
        <dbReference type="SAM" id="MobiDB-lite"/>
    </source>
</evidence>
<dbReference type="AlphaFoldDB" id="A0AAJ8JND4"/>
<dbReference type="EMBL" id="CP143784">
    <property type="protein sequence ID" value="WVN85439.1"/>
    <property type="molecule type" value="Genomic_DNA"/>
</dbReference>
<reference evidence="6" key="3">
    <citation type="submission" date="2024-01" db="EMBL/GenBank/DDBJ databases">
        <authorList>
            <person name="Coelho M.A."/>
            <person name="David-Palma M."/>
            <person name="Shea T."/>
            <person name="Sun S."/>
            <person name="Cuomo C.A."/>
            <person name="Heitman J."/>
        </authorList>
    </citation>
    <scope>NUCLEOTIDE SEQUENCE</scope>
    <source>
        <strain evidence="6">CBS 7841</strain>
    </source>
</reference>
<keyword evidence="7" id="KW-1185">Reference proteome</keyword>
<feature type="domain" description="Cep57 centrosome microtubule-binding" evidence="5">
    <location>
        <begin position="688"/>
        <end position="757"/>
    </location>
</feature>
<feature type="coiled-coil region" evidence="3">
    <location>
        <begin position="371"/>
        <end position="538"/>
    </location>
</feature>
<evidence type="ECO:0000256" key="2">
    <source>
        <dbReference type="ARBA" id="ARBA00022490"/>
    </source>
</evidence>
<gene>
    <name evidence="6" type="ORF">L203_100585</name>
</gene>
<dbReference type="RefSeq" id="XP_066066140.1">
    <property type="nucleotide sequence ID" value="XM_066210043.1"/>
</dbReference>
<keyword evidence="2" id="KW-0963">Cytoplasm</keyword>
<feature type="compositionally biased region" description="Polar residues" evidence="4">
    <location>
        <begin position="98"/>
        <end position="107"/>
    </location>
</feature>
<dbReference type="GO" id="GO:0008017">
    <property type="term" value="F:microtubule binding"/>
    <property type="evidence" value="ECO:0007669"/>
    <property type="project" value="InterPro"/>
</dbReference>
<evidence type="ECO:0000313" key="7">
    <source>
        <dbReference type="Proteomes" id="UP000094043"/>
    </source>
</evidence>
<evidence type="ECO:0000313" key="6">
    <source>
        <dbReference type="EMBL" id="WVN85439.1"/>
    </source>
</evidence>
<protein>
    <recommendedName>
        <fullName evidence="5">Cep57 centrosome microtubule-binding domain-containing protein</fullName>
    </recommendedName>
</protein>
<dbReference type="Proteomes" id="UP000094043">
    <property type="component" value="Chromosome 1"/>
</dbReference>
<reference evidence="6" key="2">
    <citation type="journal article" date="2022" name="Elife">
        <title>Obligate sexual reproduction of a homothallic fungus closely related to the Cryptococcus pathogenic species complex.</title>
        <authorList>
            <person name="Passer A.R."/>
            <person name="Clancey S.A."/>
            <person name="Shea T."/>
            <person name="David-Palma M."/>
            <person name="Averette A.F."/>
            <person name="Boekhout T."/>
            <person name="Porcel B.M."/>
            <person name="Nowrousian M."/>
            <person name="Cuomo C.A."/>
            <person name="Sun S."/>
            <person name="Heitman J."/>
            <person name="Coelho M.A."/>
        </authorList>
    </citation>
    <scope>NUCLEOTIDE SEQUENCE</scope>
    <source>
        <strain evidence="6">CBS 7841</strain>
    </source>
</reference>
<feature type="region of interest" description="Disordered" evidence="4">
    <location>
        <begin position="263"/>
        <end position="293"/>
    </location>
</feature>
<dbReference type="KEGG" id="cdep:91084801"/>
<sequence>MEPIPIPSSLYDLERRRLENTIDHDLASLSLSSLNTTSSSSQAYRGHAQTATQTFITSSSDFSLEYPRAESIGISAQHITGVGYGHGHGPAGTPRATGRTSSRQGSIRDQQSLFVGASPVSTAGHHASNMTLGAGVFKTRAARYGEKENNPETEEDFDPERSLGKLKGELGRVMKQSKIPSRPSSPFSPRSPSPLPSSNNQPLNLSLTASRNEQLLSPPTSNENTAKIGQSIKSYAEGASHFSSLAEQIGKDIQARRNCLVTAQNPRTQTKKPLAVSNSHNIPVSRTPGPIKPIIKEKNDRVRALQAEGKRFASAPVKRSKDTSADITGLTALLATPAKGMKFGSLGKDENIGVEPTVNIPQTLATLHARLRALEMENSVSRRRVKELEEELEKTRQEVETAKTKGEHDLREAIGEKSALEALVESLRANLSRLTLELAQHKEIVIELRHAATVGNDAEAGSSSPSSSSVRDELVSLRQKIERLTQEVEKLGGIVEEGLETQKRARGERTMRMEKEDMESVIKQVVEQERNNKGTQNQDQVACVQHFEEDQLSKQQQALTDVVEDAAIPNILNALQNQTCDLSRNYSNPTTPLTDDGYDSPTPFSRPGSRQSPRSPVAQLVRPKSRGRRERSKLTYQDRSGGPGSPFPSIVGKELEKEFFSPLPKDKKHQKLANIHKTKKKRFSADGLPPQTVLTRVIAELEDDFAHYKSIYSELADQYKVLDPASVVSKRHVLAEHLREVIDTLEIKADQISDLYNLLTFKDKPIPLDGMARQTDKGKRSVGDVIRMVKESLGNEMWQRLQDDLKR</sequence>
<proteinExistence type="predicted"/>
<dbReference type="GeneID" id="91084801"/>
<feature type="region of interest" description="Disordered" evidence="4">
    <location>
        <begin position="87"/>
        <end position="107"/>
    </location>
</feature>
<dbReference type="Pfam" id="PF06657">
    <property type="entry name" value="Cep57_MT_bd"/>
    <property type="match status" value="1"/>
</dbReference>
<feature type="region of interest" description="Disordered" evidence="4">
    <location>
        <begin position="173"/>
        <end position="204"/>
    </location>
</feature>
<evidence type="ECO:0000256" key="1">
    <source>
        <dbReference type="ARBA" id="ARBA00004496"/>
    </source>
</evidence>
<keyword evidence="3" id="KW-0175">Coiled coil</keyword>
<dbReference type="GO" id="GO:0005737">
    <property type="term" value="C:cytoplasm"/>
    <property type="evidence" value="ECO:0007669"/>
    <property type="project" value="UniProtKB-SubCell"/>
</dbReference>
<accession>A0AAJ8JND4</accession>
<feature type="compositionally biased region" description="Low complexity" evidence="4">
    <location>
        <begin position="603"/>
        <end position="616"/>
    </location>
</feature>
<feature type="compositionally biased region" description="Polar residues" evidence="4">
    <location>
        <begin position="582"/>
        <end position="593"/>
    </location>
</feature>
<dbReference type="InterPro" id="IPR024957">
    <property type="entry name" value="Cep57_MT-bd_dom"/>
</dbReference>
<feature type="region of interest" description="Disordered" evidence="4">
    <location>
        <begin position="582"/>
        <end position="650"/>
    </location>
</feature>
<reference evidence="6" key="1">
    <citation type="submission" date="2016-06" db="EMBL/GenBank/DDBJ databases">
        <authorList>
            <person name="Cuomo C."/>
            <person name="Litvintseva A."/>
            <person name="Heitman J."/>
            <person name="Chen Y."/>
            <person name="Sun S."/>
            <person name="Springer D."/>
            <person name="Dromer F."/>
            <person name="Young S."/>
            <person name="Zeng Q."/>
            <person name="Chapman S."/>
            <person name="Gujja S."/>
            <person name="Saif S."/>
            <person name="Birren B."/>
        </authorList>
    </citation>
    <scope>NUCLEOTIDE SEQUENCE</scope>
    <source>
        <strain evidence="6">CBS 7841</strain>
    </source>
</reference>
<evidence type="ECO:0000259" key="5">
    <source>
        <dbReference type="Pfam" id="PF06657"/>
    </source>
</evidence>
<name>A0AAJ8JND4_9TREE</name>